<feature type="binding site" evidence="13">
    <location>
        <position position="409"/>
    </location>
    <ligand>
        <name>Ca(2+)</name>
        <dbReference type="ChEBI" id="CHEBI:29108"/>
        <label>1</label>
    </ligand>
</feature>
<dbReference type="GO" id="GO:0030198">
    <property type="term" value="P:extracellular matrix organization"/>
    <property type="evidence" value="ECO:0007669"/>
    <property type="project" value="InterPro"/>
</dbReference>
<feature type="region of interest" description="Disordered" evidence="16">
    <location>
        <begin position="253"/>
        <end position="301"/>
    </location>
</feature>
<dbReference type="InterPro" id="IPR036383">
    <property type="entry name" value="TSP1_rpt_sf"/>
</dbReference>
<keyword evidence="4 13" id="KW-0479">Metal-binding</keyword>
<dbReference type="Pfam" id="PF17771">
    <property type="entry name" value="ADAMTS_CR_2"/>
    <property type="match status" value="1"/>
</dbReference>
<feature type="disulfide bond" evidence="14">
    <location>
        <begin position="550"/>
        <end position="576"/>
    </location>
</feature>
<keyword evidence="13" id="KW-0106">Calcium</keyword>
<dbReference type="InterPro" id="IPR013273">
    <property type="entry name" value="ADAMTS/ADAMTS-like"/>
</dbReference>
<keyword evidence="17" id="KW-0812">Transmembrane</keyword>
<dbReference type="Pfam" id="PF19236">
    <property type="entry name" value="ADAMTS_CR_3"/>
    <property type="match status" value="1"/>
</dbReference>
<dbReference type="GO" id="GO:0008270">
    <property type="term" value="F:zinc ion binding"/>
    <property type="evidence" value="ECO:0007669"/>
    <property type="project" value="InterPro"/>
</dbReference>
<evidence type="ECO:0000256" key="7">
    <source>
        <dbReference type="ARBA" id="ARBA00022801"/>
    </source>
</evidence>
<dbReference type="EMBL" id="LR899014">
    <property type="protein sequence ID" value="CAD7092139.1"/>
    <property type="molecule type" value="Genomic_DNA"/>
</dbReference>
<keyword evidence="8 13" id="KW-0862">Zinc</keyword>
<evidence type="ECO:0000313" key="20">
    <source>
        <dbReference type="EMBL" id="CAD7092139.1"/>
    </source>
</evidence>
<feature type="disulfide bond" evidence="14">
    <location>
        <begin position="637"/>
        <end position="675"/>
    </location>
</feature>
<dbReference type="Pfam" id="PF19030">
    <property type="entry name" value="TSP1_ADAMTS"/>
    <property type="match status" value="3"/>
</dbReference>
<keyword evidence="17" id="KW-0472">Membrane</keyword>
<dbReference type="InterPro" id="IPR010294">
    <property type="entry name" value="ADAMTS_spacer1"/>
</dbReference>
<evidence type="ECO:0000256" key="4">
    <source>
        <dbReference type="ARBA" id="ARBA00022723"/>
    </source>
</evidence>
<feature type="binding site" evidence="13 15">
    <location>
        <position position="461"/>
    </location>
    <ligand>
        <name>Zn(2+)</name>
        <dbReference type="ChEBI" id="CHEBI:29105"/>
        <note>catalytic</note>
    </ligand>
</feature>
<evidence type="ECO:0000256" key="17">
    <source>
        <dbReference type="SAM" id="Phobius"/>
    </source>
</evidence>
<keyword evidence="2" id="KW-0964">Secreted</keyword>
<feature type="active site" evidence="12 15">
    <location>
        <position position="462"/>
    </location>
</feature>
<dbReference type="Pfam" id="PF08685">
    <property type="entry name" value="GON"/>
    <property type="match status" value="1"/>
</dbReference>
<dbReference type="SUPFAM" id="SSF55486">
    <property type="entry name" value="Metalloproteases ('zincins'), catalytic domain"/>
    <property type="match status" value="1"/>
</dbReference>
<feature type="binding site" evidence="13 15">
    <location>
        <position position="471"/>
    </location>
    <ligand>
        <name>Zn(2+)</name>
        <dbReference type="ChEBI" id="CHEBI:29105"/>
        <note>catalytic</note>
    </ligand>
</feature>
<reference evidence="20 21" key="1">
    <citation type="submission" date="2020-11" db="EMBL/GenBank/DDBJ databases">
        <authorList>
            <person name="Wallbank WR R."/>
            <person name="Pardo Diaz C."/>
            <person name="Kozak K."/>
            <person name="Martin S."/>
            <person name="Jiggins C."/>
            <person name="Moest M."/>
            <person name="Warren A I."/>
            <person name="Generalovic N T."/>
            <person name="Byers J.R.P. K."/>
            <person name="Montejo-Kovacevich G."/>
            <person name="Yen C E."/>
        </authorList>
    </citation>
    <scope>NUCLEOTIDE SEQUENCE [LARGE SCALE GENOMIC DNA]</scope>
</reference>
<evidence type="ECO:0000313" key="21">
    <source>
        <dbReference type="Proteomes" id="UP000594454"/>
    </source>
</evidence>
<keyword evidence="5" id="KW-0732">Signal</keyword>
<dbReference type="PANTHER" id="PTHR13723">
    <property type="entry name" value="ADAMTS A DISINTEGRIN AND METALLOPROTEASE WITH THROMBOSPONDIN MOTIFS PROTEASE"/>
    <property type="match status" value="1"/>
</dbReference>
<feature type="binding site" evidence="13">
    <location>
        <position position="324"/>
    </location>
    <ligand>
        <name>Ca(2+)</name>
        <dbReference type="ChEBI" id="CHEBI:29108"/>
        <label>2</label>
    </ligand>
</feature>
<feature type="transmembrane region" description="Helical" evidence="17">
    <location>
        <begin position="12"/>
        <end position="34"/>
    </location>
</feature>
<gene>
    <name evidence="20" type="ORF">HERILL_LOCUS14524</name>
</gene>
<feature type="disulfide bond" evidence="14">
    <location>
        <begin position="633"/>
        <end position="670"/>
    </location>
</feature>
<feature type="domain" description="Peptidase M12B" evidence="18">
    <location>
        <begin position="321"/>
        <end position="528"/>
    </location>
</feature>
<dbReference type="FunFam" id="2.20.100.10:FF:000005">
    <property type="entry name" value="ADAM metallopeptidase with thrombospondin type 1 motif 9"/>
    <property type="match status" value="1"/>
</dbReference>
<keyword evidence="11" id="KW-0325">Glycoprotein</keyword>
<dbReference type="FunCoup" id="A0A7R8Z008">
    <property type="interactions" value="75"/>
</dbReference>
<dbReference type="Proteomes" id="UP000594454">
    <property type="component" value="Chromosome 6"/>
</dbReference>
<dbReference type="SUPFAM" id="SSF82895">
    <property type="entry name" value="TSP-1 type 1 repeat"/>
    <property type="match status" value="4"/>
</dbReference>
<feature type="disulfide bond" evidence="14">
    <location>
        <begin position="561"/>
        <end position="585"/>
    </location>
</feature>
<feature type="domain" description="GON" evidence="19">
    <location>
        <begin position="1414"/>
        <end position="1613"/>
    </location>
</feature>
<evidence type="ECO:0000256" key="13">
    <source>
        <dbReference type="PIRSR" id="PIRSR613273-2"/>
    </source>
</evidence>
<dbReference type="GO" id="GO:0031012">
    <property type="term" value="C:extracellular matrix"/>
    <property type="evidence" value="ECO:0007669"/>
    <property type="project" value="TreeGrafter"/>
</dbReference>
<feature type="compositionally biased region" description="Polar residues" evidence="16">
    <location>
        <begin position="280"/>
        <end position="289"/>
    </location>
</feature>
<dbReference type="InterPro" id="IPR024079">
    <property type="entry name" value="MetalloPept_cat_dom_sf"/>
</dbReference>
<evidence type="ECO:0000259" key="18">
    <source>
        <dbReference type="PROSITE" id="PS50215"/>
    </source>
</evidence>
<comment type="cofactor">
    <cofactor evidence="13">
        <name>Zn(2+)</name>
        <dbReference type="ChEBI" id="CHEBI:29105"/>
    </cofactor>
    <text evidence="13">Binds 1 zinc ion per subunit.</text>
</comment>
<evidence type="ECO:0000256" key="14">
    <source>
        <dbReference type="PIRSR" id="PIRSR613273-3"/>
    </source>
</evidence>
<feature type="disulfide bond" evidence="14">
    <location>
        <begin position="477"/>
        <end position="507"/>
    </location>
</feature>
<evidence type="ECO:0008006" key="22">
    <source>
        <dbReference type="Google" id="ProtNLM"/>
    </source>
</evidence>
<dbReference type="Gene3D" id="3.40.1620.60">
    <property type="match status" value="1"/>
</dbReference>
<feature type="disulfide bond" evidence="14">
    <location>
        <begin position="420"/>
        <end position="428"/>
    </location>
</feature>
<evidence type="ECO:0000256" key="12">
    <source>
        <dbReference type="PIRSR" id="PIRSR613273-1"/>
    </source>
</evidence>
<dbReference type="InterPro" id="IPR001590">
    <property type="entry name" value="Peptidase_M12B"/>
</dbReference>
<feature type="disulfide bond" evidence="14">
    <location>
        <begin position="598"/>
        <end position="610"/>
    </location>
</feature>
<dbReference type="InterPro" id="IPR012314">
    <property type="entry name" value="Pept_M12B_GON-ADAMTSs"/>
</dbReference>
<evidence type="ECO:0000259" key="19">
    <source>
        <dbReference type="PROSITE" id="PS51046"/>
    </source>
</evidence>
<evidence type="ECO:0000256" key="6">
    <source>
        <dbReference type="ARBA" id="ARBA00022737"/>
    </source>
</evidence>
<feature type="disulfide bond" evidence="14">
    <location>
        <begin position="440"/>
        <end position="523"/>
    </location>
</feature>
<dbReference type="PROSITE" id="PS50092">
    <property type="entry name" value="TSP1"/>
    <property type="match status" value="5"/>
</dbReference>
<dbReference type="InterPro" id="IPR041645">
    <property type="entry name" value="ADAMTS_CR_2"/>
</dbReference>
<dbReference type="Pfam" id="PF05986">
    <property type="entry name" value="ADAMTS_spacer1"/>
    <property type="match status" value="1"/>
</dbReference>
<sequence length="1613" mass="184073">MTTRWKQKAPIICLVVIVLVLGLIVFALSSIILATSSPSHSLEISEERASQKNNLGGFVSPDSLTPSQMEYPNNDINNNSIEEEYLREEYIRPKKFHNLSLHTIDLLYESKKNDSVSVNYPQIQQITGNFRNRSSRIWDPHPEYMIEAFGKRMHLILYQDAAFTPNQLQVTHVWWNRTEKHEDDHRDHVQLHGCYYKGQVIGDDKSAVSVSLCNGMSGHIRTTDGSFFIEPVENYTNEDSDILHKIRREPKKSKVAGTADGVNNKLSGSGCPIEEHMKETGTSTESTDNNEIDGGMDISTDERYHDHHTRRKRDIYNEHPFTLEVLIAVDRKMQEFHGKEIKSYILTLMQIVSNIYSDASIGNSINVAVINIMLLKDDLSIQYIDKGVYAAHLLKRFCSFMQRRPEHYDTAILLTREQICRNTTETKCDTLGLAELGTMCKRHSCSIVQDNGLPAAFTIAHELGHILNMPHDDDSKCDNFRKKGKRMLNIMSSTMGDDIHPWSWSDCSRHYVTEFLEKDEIDCMKDTPQHPIKSRNKKLPGEMYTLNEQCELIHGSGSQYCELYLANEKECGRLWCFEKDSQNNCRSSNLPWADGTPCDGDRRWCQKGVCVDKSANISKINGGWGKWSPFSQCSRTCGGGIQESQRECNNPVPANGGKYCVGIRRRYQSCNVQDCSIDEPDFREQQCSELNGNNFGIRGIDRNVKWVPKYGISPRDECKLFCRVEKSSNYFQLADKVRDGTTCTFDSFNKCVNGICRPAGCDNELNSTTQLDRCGVCQGNNDTCNEVTGNIYRSHIESGSDTTKKPFHFNILTIPKGSANIDIRQVGAPLSNYIVLLDDQGEYLLNGHNVINTYKKTFPYAGVTFEYSGANSTVERVNTTYSRILKKDLKVELLSLPPEQDNGDEILLTYTYTTPIVNAERHHHARHHHDIYYPKPEVYQWKLPEWGPCSALCQGSKHRTPVCVKVDASQQVSSSYCESSKKPVGALDMACNEDCELIRNITSVSKCSASCGMTGMRSIKYNCIKRYITNNTSIMVDISYCHESISRSDYEECTGSCAIWSFTEWSQCTQTCGTGQQTRSLICLSHPNGIEVDKSECSHLREPNDHKIQPCNREPCPSWAYGEQTPCSVTCGIGQRTTAIFCMQNNQIVDKHMCAGYPMLKPLKTNCTMPPCQEQSFTHRVRGHKERRYHYTDVMNSPGYTPMGGGHSWRTGEWSGCNDKCVKTRSVYCHDNNPYNCRPDLRPKDTEKCCFFKYFPSWSPCSVACGNGIRTRQFHCHRVYKSQRPDRTLNREKVDDSYCREQGIRKKVPKRPQKTCKKTCKWEPGKWNPCPNKCSGEFTTRTVQCKTAKGRTISNEYCDINNKPADRQRCPCRKETNCSCLGWKRITIPCTSESRSCRRGWETKREKCKPPVECPLSCKHVKRYQNAHKDGDYIMFINRKPVHIYCHNMNTSSPEEYLTLREQDQENFSLYYNKRTIDLSKCPTNSRDNEFVDETIRHGRTQFEKIKINIHSLEVDTENYRFARTHGNPQPFGSAGDCYNTNGQCPQGYFSINLKNTGFRIRPTTKWDTSGDHSRVMFAEELHFPYTSVSAHCGGYCGTCSVSKKTGLFLETM</sequence>
<evidence type="ECO:0000256" key="10">
    <source>
        <dbReference type="ARBA" id="ARBA00023157"/>
    </source>
</evidence>
<dbReference type="InterPro" id="IPR045371">
    <property type="entry name" value="ADAMTS_CR_3"/>
</dbReference>
<evidence type="ECO:0000256" key="5">
    <source>
        <dbReference type="ARBA" id="ARBA00022729"/>
    </source>
</evidence>
<evidence type="ECO:0000256" key="1">
    <source>
        <dbReference type="ARBA" id="ARBA00004613"/>
    </source>
</evidence>
<dbReference type="GO" id="GO:0004222">
    <property type="term" value="F:metalloendopeptidase activity"/>
    <property type="evidence" value="ECO:0007669"/>
    <property type="project" value="InterPro"/>
</dbReference>
<evidence type="ECO:0000256" key="11">
    <source>
        <dbReference type="ARBA" id="ARBA00023180"/>
    </source>
</evidence>
<feature type="binding site" evidence="13 15">
    <location>
        <position position="465"/>
    </location>
    <ligand>
        <name>Zn(2+)</name>
        <dbReference type="ChEBI" id="CHEBI:29105"/>
        <note>catalytic</note>
    </ligand>
</feature>
<dbReference type="GO" id="GO:0006508">
    <property type="term" value="P:proteolysis"/>
    <property type="evidence" value="ECO:0007669"/>
    <property type="project" value="UniProtKB-KW"/>
</dbReference>
<organism evidence="20 21">
    <name type="scientific">Hermetia illucens</name>
    <name type="common">Black soldier fly</name>
    <dbReference type="NCBI Taxonomy" id="343691"/>
    <lineage>
        <taxon>Eukaryota</taxon>
        <taxon>Metazoa</taxon>
        <taxon>Ecdysozoa</taxon>
        <taxon>Arthropoda</taxon>
        <taxon>Hexapoda</taxon>
        <taxon>Insecta</taxon>
        <taxon>Pterygota</taxon>
        <taxon>Neoptera</taxon>
        <taxon>Endopterygota</taxon>
        <taxon>Diptera</taxon>
        <taxon>Brachycera</taxon>
        <taxon>Stratiomyomorpha</taxon>
        <taxon>Stratiomyidae</taxon>
        <taxon>Hermetiinae</taxon>
        <taxon>Hermetia</taxon>
    </lineage>
</organism>
<keyword evidence="6" id="KW-0677">Repeat</keyword>
<name>A0A7R8Z008_HERIL</name>
<comment type="subcellular location">
    <subcellularLocation>
        <location evidence="1">Secreted</location>
    </subcellularLocation>
</comment>
<dbReference type="Pfam" id="PF01421">
    <property type="entry name" value="Reprolysin"/>
    <property type="match status" value="1"/>
</dbReference>
<dbReference type="GO" id="GO:0005576">
    <property type="term" value="C:extracellular region"/>
    <property type="evidence" value="ECO:0007669"/>
    <property type="project" value="UniProtKB-SubCell"/>
</dbReference>
<feature type="binding site" evidence="13">
    <location>
        <position position="324"/>
    </location>
    <ligand>
        <name>Ca(2+)</name>
        <dbReference type="ChEBI" id="CHEBI:29108"/>
        <label>1</label>
    </ligand>
</feature>
<dbReference type="PROSITE" id="PS50215">
    <property type="entry name" value="ADAM_MEPRO"/>
    <property type="match status" value="1"/>
</dbReference>
<evidence type="ECO:0000256" key="15">
    <source>
        <dbReference type="PROSITE-ProRule" id="PRU00276"/>
    </source>
</evidence>
<proteinExistence type="predicted"/>
<evidence type="ECO:0000256" key="8">
    <source>
        <dbReference type="ARBA" id="ARBA00022833"/>
    </source>
</evidence>
<dbReference type="InterPro" id="IPR000884">
    <property type="entry name" value="TSP1_rpt"/>
</dbReference>
<feature type="binding site" evidence="13">
    <location>
        <position position="526"/>
    </location>
    <ligand>
        <name>Ca(2+)</name>
        <dbReference type="ChEBI" id="CHEBI:29108"/>
        <label>2</label>
    </ligand>
</feature>
<comment type="caution">
    <text evidence="15">Lacks conserved residue(s) required for the propagation of feature annotation.</text>
</comment>
<keyword evidence="17" id="KW-1133">Transmembrane helix</keyword>
<evidence type="ECO:0000256" key="2">
    <source>
        <dbReference type="ARBA" id="ARBA00022525"/>
    </source>
</evidence>
<dbReference type="SMART" id="SM00209">
    <property type="entry name" value="TSP1"/>
    <property type="match status" value="6"/>
</dbReference>
<dbReference type="OrthoDB" id="5855429at2759"/>
<dbReference type="Gene3D" id="2.20.100.10">
    <property type="entry name" value="Thrombospondin type-1 (TSP1) repeat"/>
    <property type="match status" value="3"/>
</dbReference>
<protein>
    <recommendedName>
        <fullName evidence="22">A disintegrin and metalloproteinase with thrombospondin motifs 9</fullName>
    </recommendedName>
</protein>
<dbReference type="Gene3D" id="3.40.390.10">
    <property type="entry name" value="Collagenase (Catalytic Domain)"/>
    <property type="match status" value="1"/>
</dbReference>
<dbReference type="PANTHER" id="PTHR13723:SF278">
    <property type="entry name" value="ADAM METALLOPEPTIDASE WITH THROMBOSPONDIN TYPE 1 MOTIF A, ISOFORM B"/>
    <property type="match status" value="1"/>
</dbReference>
<keyword evidence="21" id="KW-1185">Reference proteome</keyword>
<evidence type="ECO:0000256" key="9">
    <source>
        <dbReference type="ARBA" id="ARBA00023049"/>
    </source>
</evidence>
<dbReference type="PROSITE" id="PS51046">
    <property type="entry name" value="GON"/>
    <property type="match status" value="1"/>
</dbReference>
<accession>A0A7R8Z008</accession>
<dbReference type="CDD" id="cd04273">
    <property type="entry name" value="ZnMc_ADAMTS_like"/>
    <property type="match status" value="1"/>
</dbReference>
<dbReference type="InParanoid" id="A0A7R8Z008"/>
<feature type="binding site" evidence="13">
    <location>
        <position position="523"/>
    </location>
    <ligand>
        <name>Ca(2+)</name>
        <dbReference type="ChEBI" id="CHEBI:29108"/>
        <label>1</label>
    </ligand>
</feature>
<evidence type="ECO:0000256" key="3">
    <source>
        <dbReference type="ARBA" id="ARBA00022670"/>
    </source>
</evidence>
<dbReference type="InterPro" id="IPR050439">
    <property type="entry name" value="ADAMTS_ADAMTS-like"/>
</dbReference>
<dbReference type="PRINTS" id="PR01857">
    <property type="entry name" value="ADAMTSFAMILY"/>
</dbReference>
<feature type="binding site" evidence="13">
    <location>
        <position position="526"/>
    </location>
    <ligand>
        <name>Ca(2+)</name>
        <dbReference type="ChEBI" id="CHEBI:29108"/>
        <label>1</label>
    </ligand>
</feature>
<dbReference type="FunFam" id="2.20.100.10:FF:000006">
    <property type="entry name" value="A disintegrin and metalloproteinase with thrombospondin motifs 1"/>
    <property type="match status" value="1"/>
</dbReference>
<keyword evidence="3" id="KW-0645">Protease</keyword>
<dbReference type="Pfam" id="PF00090">
    <property type="entry name" value="TSP_1"/>
    <property type="match status" value="2"/>
</dbReference>
<keyword evidence="7" id="KW-0378">Hydrolase</keyword>
<feature type="disulfide bond" evidence="14">
    <location>
        <begin position="571"/>
        <end position="605"/>
    </location>
</feature>
<feature type="disulfide bond" evidence="14">
    <location>
        <begin position="648"/>
        <end position="660"/>
    </location>
</feature>
<evidence type="ECO:0000256" key="16">
    <source>
        <dbReference type="SAM" id="MobiDB-lite"/>
    </source>
</evidence>
<feature type="disulfide bond" evidence="14">
    <location>
        <begin position="398"/>
        <end position="445"/>
    </location>
</feature>
<keyword evidence="9" id="KW-0482">Metalloprotease</keyword>
<keyword evidence="10 14" id="KW-1015">Disulfide bond</keyword>
<dbReference type="Gene3D" id="2.60.120.830">
    <property type="match status" value="1"/>
</dbReference>